<gene>
    <name evidence="2" type="ORF">BECKUNK1418G_GA0071005_100249</name>
    <name evidence="3" type="ORF">BECKUNK1418H_GA0071006_100149</name>
</gene>
<name>A0A451AQL0_9GAMM</name>
<dbReference type="AlphaFoldDB" id="A0A451AQL0"/>
<evidence type="ECO:0000313" key="3">
    <source>
        <dbReference type="EMBL" id="VFK68317.1"/>
    </source>
</evidence>
<evidence type="ECO:0000313" key="2">
    <source>
        <dbReference type="EMBL" id="VFK58212.1"/>
    </source>
</evidence>
<proteinExistence type="predicted"/>
<accession>A0A451AQL0</accession>
<evidence type="ECO:0000256" key="1">
    <source>
        <dbReference type="SAM" id="MobiDB-lite"/>
    </source>
</evidence>
<dbReference type="EMBL" id="CAADFZ010000002">
    <property type="protein sequence ID" value="VFK58212.1"/>
    <property type="molecule type" value="Genomic_DNA"/>
</dbReference>
<organism evidence="3">
    <name type="scientific">Candidatus Kentrum sp. UNK</name>
    <dbReference type="NCBI Taxonomy" id="2126344"/>
    <lineage>
        <taxon>Bacteria</taxon>
        <taxon>Pseudomonadati</taxon>
        <taxon>Pseudomonadota</taxon>
        <taxon>Gammaproteobacteria</taxon>
        <taxon>Candidatus Kentrum</taxon>
    </lineage>
</organism>
<dbReference type="InterPro" id="IPR009279">
    <property type="entry name" value="Portal_Mu"/>
</dbReference>
<feature type="region of interest" description="Disordered" evidence="1">
    <location>
        <begin position="374"/>
        <end position="424"/>
    </location>
</feature>
<sequence>MPDSARKPDTREIAIIGEGRDITRGFVDQLPLLEPQDEILTLEGNGELEVYEEIYQDWDVFQAFTQRQLAVISREWAVKPGGEGRKDKIAADHLREVLQDIPFDEITKKMLFGVYYGYAVAECLWAVREGRIVPQSIPVRNRKRFRFDTEKKLRLITMANPVEGEPLPPRKFWVFSTGADNDDDPYGRGLAHWLYWPVFFRRGGVEFWLKLLDRFAVPTAIGEYSQKEDEPKLYQALVALQNSAAVTIPEGTKIMLLEATRTGDVKNEAFQQLMSDAITKIILGQTASSSGTPGKLGDEKLQSTVREDIVKSDADLLCASFNNQVVAWMTEWNFPGARPPQVWRVMEQPDDLDEISARDERIRKLGYRPTQKYINDTYGEGWEPDNAATRDASPEEPTGKEEKKSKEFSAPDNAPARESDSTDAQLRALRQTGGRAVAGMTDKIEALLGQVGSLAEFRGRLQREIPGMDKSAFANAMGQAVLAAHMAGRYDILQGGPE</sequence>
<dbReference type="EMBL" id="CAADGD010000001">
    <property type="protein sequence ID" value="VFK68317.1"/>
    <property type="molecule type" value="Genomic_DNA"/>
</dbReference>
<protein>
    <submittedName>
        <fullName evidence="3">Mu-like prophage protein gp29</fullName>
    </submittedName>
</protein>
<reference evidence="3" key="1">
    <citation type="submission" date="2019-02" db="EMBL/GenBank/DDBJ databases">
        <authorList>
            <person name="Gruber-Vodicka R. H."/>
            <person name="Seah K. B. B."/>
        </authorList>
    </citation>
    <scope>NUCLEOTIDE SEQUENCE</scope>
    <source>
        <strain evidence="3">BECK_BY19</strain>
        <strain evidence="2">BECK_BY8</strain>
    </source>
</reference>
<feature type="compositionally biased region" description="Basic and acidic residues" evidence="1">
    <location>
        <begin position="397"/>
        <end position="420"/>
    </location>
</feature>
<dbReference type="Pfam" id="PF06074">
    <property type="entry name" value="Portal_Mu"/>
    <property type="match status" value="1"/>
</dbReference>